<reference evidence="1" key="1">
    <citation type="journal article" date="2020" name="Stud. Mycol.">
        <title>101 Dothideomycetes genomes: a test case for predicting lifestyles and emergence of pathogens.</title>
        <authorList>
            <person name="Haridas S."/>
            <person name="Albert R."/>
            <person name="Binder M."/>
            <person name="Bloem J."/>
            <person name="Labutti K."/>
            <person name="Salamov A."/>
            <person name="Andreopoulos B."/>
            <person name="Baker S."/>
            <person name="Barry K."/>
            <person name="Bills G."/>
            <person name="Bluhm B."/>
            <person name="Cannon C."/>
            <person name="Castanera R."/>
            <person name="Culley D."/>
            <person name="Daum C."/>
            <person name="Ezra D."/>
            <person name="Gonzalez J."/>
            <person name="Henrissat B."/>
            <person name="Kuo A."/>
            <person name="Liang C."/>
            <person name="Lipzen A."/>
            <person name="Lutzoni F."/>
            <person name="Magnuson J."/>
            <person name="Mondo S."/>
            <person name="Nolan M."/>
            <person name="Ohm R."/>
            <person name="Pangilinan J."/>
            <person name="Park H.-J."/>
            <person name="Ramirez L."/>
            <person name="Alfaro M."/>
            <person name="Sun H."/>
            <person name="Tritt A."/>
            <person name="Yoshinaga Y."/>
            <person name="Zwiers L.-H."/>
            <person name="Turgeon B."/>
            <person name="Goodwin S."/>
            <person name="Spatafora J."/>
            <person name="Crous P."/>
            <person name="Grigoriev I."/>
        </authorList>
    </citation>
    <scope>NUCLEOTIDE SEQUENCE</scope>
    <source>
        <strain evidence="1">CBS 115976</strain>
    </source>
</reference>
<dbReference type="Proteomes" id="UP000799302">
    <property type="component" value="Unassembled WGS sequence"/>
</dbReference>
<name>A0A6A6UB78_9PEZI</name>
<keyword evidence="2" id="KW-1185">Reference proteome</keyword>
<dbReference type="EMBL" id="MU004236">
    <property type="protein sequence ID" value="KAF2668358.1"/>
    <property type="molecule type" value="Genomic_DNA"/>
</dbReference>
<protein>
    <submittedName>
        <fullName evidence="1">Uncharacterized protein</fullName>
    </submittedName>
</protein>
<dbReference type="AlphaFoldDB" id="A0A6A6UB78"/>
<evidence type="ECO:0000313" key="2">
    <source>
        <dbReference type="Proteomes" id="UP000799302"/>
    </source>
</evidence>
<sequence>MCYTAELFGALDFSTLQDDDPSPIPAVSIEELECYNDLTSYTLKDDNLFGHDDLLDKYDLWSSDPSDEVTCFCCDTNHKTKLKQVRQKYSSSGDRGKRARHYAAKLCFKCQWGECGCTAFTLECRCPTHTRCTSGKAAAVALKDLKRVRKRSARRKGAKRTGIVESTQLCRRCTVSISSDRNDK</sequence>
<accession>A0A6A6UB78</accession>
<gene>
    <name evidence="1" type="ORF">BT63DRAFT_471514</name>
</gene>
<evidence type="ECO:0000313" key="1">
    <source>
        <dbReference type="EMBL" id="KAF2668358.1"/>
    </source>
</evidence>
<proteinExistence type="predicted"/>
<organism evidence="1 2">
    <name type="scientific">Microthyrium microscopicum</name>
    <dbReference type="NCBI Taxonomy" id="703497"/>
    <lineage>
        <taxon>Eukaryota</taxon>
        <taxon>Fungi</taxon>
        <taxon>Dikarya</taxon>
        <taxon>Ascomycota</taxon>
        <taxon>Pezizomycotina</taxon>
        <taxon>Dothideomycetes</taxon>
        <taxon>Dothideomycetes incertae sedis</taxon>
        <taxon>Microthyriales</taxon>
        <taxon>Microthyriaceae</taxon>
        <taxon>Microthyrium</taxon>
    </lineage>
</organism>